<accession>D2VBS3</accession>
<dbReference type="Gene3D" id="3.30.420.10">
    <property type="entry name" value="Ribonuclease H-like superfamily/Ribonuclease H"/>
    <property type="match status" value="1"/>
</dbReference>
<evidence type="ECO:0000313" key="1">
    <source>
        <dbReference type="EMBL" id="EFC45516.1"/>
    </source>
</evidence>
<gene>
    <name evidence="1" type="ORF">NAEGRDRAFT_66315</name>
</gene>
<evidence type="ECO:0000313" key="2">
    <source>
        <dbReference type="Proteomes" id="UP000006671"/>
    </source>
</evidence>
<dbReference type="InParanoid" id="D2VBS3"/>
<proteinExistence type="predicted"/>
<dbReference type="AlphaFoldDB" id="D2VBS3"/>
<dbReference type="KEGG" id="ngr:NAEGRDRAFT_66315"/>
<dbReference type="RefSeq" id="XP_002678260.1">
    <property type="nucleotide sequence ID" value="XM_002678214.1"/>
</dbReference>
<dbReference type="Proteomes" id="UP000006671">
    <property type="component" value="Unassembled WGS sequence"/>
</dbReference>
<name>D2VBS3_NAEGR</name>
<keyword evidence="2" id="KW-1185">Reference proteome</keyword>
<organism evidence="2">
    <name type="scientific">Naegleria gruberi</name>
    <name type="common">Amoeba</name>
    <dbReference type="NCBI Taxonomy" id="5762"/>
    <lineage>
        <taxon>Eukaryota</taxon>
        <taxon>Discoba</taxon>
        <taxon>Heterolobosea</taxon>
        <taxon>Tetramitia</taxon>
        <taxon>Eutetramitia</taxon>
        <taxon>Vahlkampfiidae</taxon>
        <taxon>Naegleria</taxon>
    </lineage>
</organism>
<dbReference type="SUPFAM" id="SSF53098">
    <property type="entry name" value="Ribonuclease H-like"/>
    <property type="match status" value="1"/>
</dbReference>
<sequence>MKKIPQQDHPPDTEGSNLLADRIFVLERAIETYQKENNNLRDYLQQLVNICNGHPLLNNNNNNPIKPVNNNLINTQPSENENLFITRNPVNVRNLPTSRNLINGGNFLTETVQICDSNPKNRTVSYADITRLAPIKAQPSIKKTIAKQKSTTNKMKRNMATNTRPNKRKSNYNLNQIINVICYKDVTNEFVEQITDLLGDSVIIRVNRYCNNIINVICPDETSYKECFNQLVQGSHGGKFILECFPSPAIFNPKPLALSHTTSSKTTHLKMLENIISKCILEDNISVEELYTNYSHNQFIIRISFEDQTICSQMAQNLESSNLVTLRPYFSKSKRKKIYEEINKSPIDNFKELNQAILTQINKYGSKTDRLGVGRISTAYKEEIQDLEEEILHKLNNETISQSEISELQTLLKETHIKNGKHIKEKLIEEFNDRTSSKMYQFDRMVHSKEIKWKDINFEEEEILEYFTNKFTSTNQLPTFIPSRSTIKEGPNWTNSIHIEELEKALKHNLKQIIHAKAISLFTHLSKINLIPLKKAQQIDIAIRGAIRRKLYMDRKTPTSLFHLPLEKGGLGLPSIVEFSERMNLRTMTLIANSNNLLVKKAFKHGIKHCEETKDNIYSKWLLVLKEYNLTLKKNEMKFKLKKIKTGNNFDIHTDGSRLESKTGMGINIYDCSNMNTPVRSLSLHINDQYSNNVAEICSIITAAKVIPRDSKIKIHTDSNKVEAHKDKENIKVDLLAKNATLKPKIFDIRKLLFNQYILTKNDIIIFDYKRLTTSQHLRLMLDKIESHPNHIPNLDWNSINVSYLKSHLSPKSKYYIWRNSSNAHINFGEGKSFCHDCNTESDLNHYIHECPALDSARYFCLSKISDILDQRECKLTHIQFRPEKHHHVLFFHHSGTTFFEDGYVQQYPDIAEKWPEIQGAISNFVGRSYRYYYIDSM</sequence>
<dbReference type="GO" id="GO:0003676">
    <property type="term" value="F:nucleic acid binding"/>
    <property type="evidence" value="ECO:0007669"/>
    <property type="project" value="InterPro"/>
</dbReference>
<dbReference type="GeneID" id="8858739"/>
<dbReference type="InterPro" id="IPR012337">
    <property type="entry name" value="RNaseH-like_sf"/>
</dbReference>
<protein>
    <submittedName>
        <fullName evidence="1">Predicted protein</fullName>
    </submittedName>
</protein>
<dbReference type="VEuPathDB" id="AmoebaDB:NAEGRDRAFT_66315"/>
<dbReference type="EMBL" id="GG738862">
    <property type="protein sequence ID" value="EFC45516.1"/>
    <property type="molecule type" value="Genomic_DNA"/>
</dbReference>
<reference evidence="1 2" key="1">
    <citation type="journal article" date="2010" name="Cell">
        <title>The genome of Naegleria gruberi illuminates early eukaryotic versatility.</title>
        <authorList>
            <person name="Fritz-Laylin L.K."/>
            <person name="Prochnik S.E."/>
            <person name="Ginger M.L."/>
            <person name="Dacks J.B."/>
            <person name="Carpenter M.L."/>
            <person name="Field M.C."/>
            <person name="Kuo A."/>
            <person name="Paredez A."/>
            <person name="Chapman J."/>
            <person name="Pham J."/>
            <person name="Shu S."/>
            <person name="Neupane R."/>
            <person name="Cipriano M."/>
            <person name="Mancuso J."/>
            <person name="Tu H."/>
            <person name="Salamov A."/>
            <person name="Lindquist E."/>
            <person name="Shapiro H."/>
            <person name="Lucas S."/>
            <person name="Grigoriev I.V."/>
            <person name="Cande W.Z."/>
            <person name="Fulton C."/>
            <person name="Rokhsar D.S."/>
            <person name="Dawson S.C."/>
        </authorList>
    </citation>
    <scope>NUCLEOTIDE SEQUENCE [LARGE SCALE GENOMIC DNA]</scope>
    <source>
        <strain evidence="1 2">NEG-M</strain>
    </source>
</reference>
<dbReference type="InterPro" id="IPR036397">
    <property type="entry name" value="RNaseH_sf"/>
</dbReference>